<dbReference type="EMBL" id="AJWK01027431">
    <property type="status" value="NOT_ANNOTATED_CDS"/>
    <property type="molecule type" value="Genomic_DNA"/>
</dbReference>
<keyword evidence="7 8" id="KW-0472">Membrane</keyword>
<feature type="transmembrane region" description="Helical" evidence="8">
    <location>
        <begin position="44"/>
        <end position="68"/>
    </location>
</feature>
<dbReference type="GO" id="GO:0005886">
    <property type="term" value="C:plasma membrane"/>
    <property type="evidence" value="ECO:0007669"/>
    <property type="project" value="UniProtKB-SubCell"/>
</dbReference>
<dbReference type="AlphaFoldDB" id="A0A1B0CTD0"/>
<dbReference type="Gene3D" id="1.20.1740.10">
    <property type="entry name" value="Amino acid/polyamine transporter I"/>
    <property type="match status" value="1"/>
</dbReference>
<feature type="transmembrane region" description="Helical" evidence="8">
    <location>
        <begin position="336"/>
        <end position="356"/>
    </location>
</feature>
<dbReference type="InterPro" id="IPR002293">
    <property type="entry name" value="AA/rel_permease1"/>
</dbReference>
<evidence type="ECO:0000256" key="7">
    <source>
        <dbReference type="ARBA" id="ARBA00023136"/>
    </source>
</evidence>
<keyword evidence="5 8" id="KW-0812">Transmembrane</keyword>
<evidence type="ECO:0000256" key="4">
    <source>
        <dbReference type="ARBA" id="ARBA00022475"/>
    </source>
</evidence>
<dbReference type="Proteomes" id="UP000092461">
    <property type="component" value="Unassembled WGS sequence"/>
</dbReference>
<keyword evidence="4" id="KW-1003">Cell membrane</keyword>
<evidence type="ECO:0000313" key="9">
    <source>
        <dbReference type="EnsemblMetazoa" id="LLOJ008130-PA"/>
    </source>
</evidence>
<feature type="transmembrane region" description="Helical" evidence="8">
    <location>
        <begin position="236"/>
        <end position="258"/>
    </location>
</feature>
<dbReference type="EnsemblMetazoa" id="LLOJ008130-RA">
    <property type="protein sequence ID" value="LLOJ008130-PA"/>
    <property type="gene ID" value="LLOJ008130"/>
</dbReference>
<organism evidence="9 10">
    <name type="scientific">Lutzomyia longipalpis</name>
    <name type="common">Sand fly</name>
    <dbReference type="NCBI Taxonomy" id="7200"/>
    <lineage>
        <taxon>Eukaryota</taxon>
        <taxon>Metazoa</taxon>
        <taxon>Ecdysozoa</taxon>
        <taxon>Arthropoda</taxon>
        <taxon>Hexapoda</taxon>
        <taxon>Insecta</taxon>
        <taxon>Pterygota</taxon>
        <taxon>Neoptera</taxon>
        <taxon>Endopterygota</taxon>
        <taxon>Diptera</taxon>
        <taxon>Nematocera</taxon>
        <taxon>Psychodoidea</taxon>
        <taxon>Psychodidae</taxon>
        <taxon>Lutzomyia</taxon>
        <taxon>Lutzomyia</taxon>
    </lineage>
</organism>
<dbReference type="PANTHER" id="PTHR11785">
    <property type="entry name" value="AMINO ACID TRANSPORTER"/>
    <property type="match status" value="1"/>
</dbReference>
<proteinExistence type="inferred from homology"/>
<dbReference type="InterPro" id="IPR050598">
    <property type="entry name" value="AminoAcid_Transporter"/>
</dbReference>
<dbReference type="VEuPathDB" id="VectorBase:LLONM1_009860"/>
<dbReference type="Pfam" id="PF13520">
    <property type="entry name" value="AA_permease_2"/>
    <property type="match status" value="1"/>
</dbReference>
<keyword evidence="3" id="KW-0813">Transport</keyword>
<evidence type="ECO:0000313" key="10">
    <source>
        <dbReference type="Proteomes" id="UP000092461"/>
    </source>
</evidence>
<keyword evidence="6 8" id="KW-1133">Transmembrane helix</keyword>
<dbReference type="VEuPathDB" id="VectorBase:LLOJ008130"/>
<keyword evidence="10" id="KW-1185">Reference proteome</keyword>
<dbReference type="PIRSF" id="PIRSF006060">
    <property type="entry name" value="AA_transporter"/>
    <property type="match status" value="1"/>
</dbReference>
<comment type="similarity">
    <text evidence="2">Belongs to the amino acid-polyamine-organocation (APC) superfamily. L-type amino acid transporter (LAT) (TC 2.A.3.8) family.</text>
</comment>
<dbReference type="GO" id="GO:0015179">
    <property type="term" value="F:L-amino acid transmembrane transporter activity"/>
    <property type="evidence" value="ECO:0007669"/>
    <property type="project" value="TreeGrafter"/>
</dbReference>
<feature type="transmembrane region" description="Helical" evidence="8">
    <location>
        <begin position="362"/>
        <end position="378"/>
    </location>
</feature>
<feature type="transmembrane region" description="Helical" evidence="8">
    <location>
        <begin position="390"/>
        <end position="411"/>
    </location>
</feature>
<evidence type="ECO:0000256" key="8">
    <source>
        <dbReference type="SAM" id="Phobius"/>
    </source>
</evidence>
<feature type="transmembrane region" description="Helical" evidence="8">
    <location>
        <begin position="161"/>
        <end position="179"/>
    </location>
</feature>
<dbReference type="PANTHER" id="PTHR11785:SF528">
    <property type="entry name" value="AMINO ACID TRANSPORTER PROTEIN JHI-21"/>
    <property type="match status" value="1"/>
</dbReference>
<evidence type="ECO:0000256" key="2">
    <source>
        <dbReference type="ARBA" id="ARBA00007040"/>
    </source>
</evidence>
<evidence type="ECO:0000256" key="6">
    <source>
        <dbReference type="ARBA" id="ARBA00022989"/>
    </source>
</evidence>
<feature type="transmembrane region" description="Helical" evidence="8">
    <location>
        <begin position="278"/>
        <end position="302"/>
    </location>
</feature>
<feature type="transmembrane region" description="Helical" evidence="8">
    <location>
        <begin position="417"/>
        <end position="437"/>
    </location>
</feature>
<accession>A0A1B0CTD0</accession>
<feature type="transmembrane region" description="Helical" evidence="8">
    <location>
        <begin position="135"/>
        <end position="155"/>
    </location>
</feature>
<protein>
    <recommendedName>
        <fullName evidence="11">Amino acid transporter</fullName>
    </recommendedName>
</protein>
<feature type="transmembrane region" description="Helical" evidence="8">
    <location>
        <begin position="80"/>
        <end position="99"/>
    </location>
</feature>
<evidence type="ECO:0000256" key="5">
    <source>
        <dbReference type="ARBA" id="ARBA00022692"/>
    </source>
</evidence>
<reference evidence="9" key="1">
    <citation type="submission" date="2020-05" db="UniProtKB">
        <authorList>
            <consortium name="EnsemblMetazoa"/>
        </authorList>
    </citation>
    <scope>IDENTIFICATION</scope>
    <source>
        <strain evidence="9">Jacobina</strain>
    </source>
</reference>
<evidence type="ECO:0000256" key="1">
    <source>
        <dbReference type="ARBA" id="ARBA00004651"/>
    </source>
</evidence>
<sequence>MSVEKVVIERKITLVSGAAIIVGTIIGSGIFISPTGVFVYAESIGASLLIWALSGLVSALGALCYAELGTLITRSGGDYAYLLVAFGPLAAFLCLWITLVIGRPTILAISAITFSTYAIKPFFPDCEPPDDAVRLLAAICLCFITAINCISVNWALRVQNIFTAAKLIALAVIIAFGVYSMSTEGMDNFQDMWSGSYSVQSLSLAAYSGLYSFGGWNILNMVTEELQDPYRNLPRAIWLAVPIVTIVYVLVNVAYFAVLSRHEILSSVATAVTFGNRMFASVAWIIPIFVALSTFGSINGVILTSARLYAIGAEEHHLPSIFGLVHVEKKSPVPSLIISCILALIMLFWRDIFFLINISSNAYWLCITACIAALFWLRKTQPDMHRPIRVNLAIPGVFFLFCCFLVFIPLITEFWDFLLSIALILSGIPIYYFCIFWQHKPQWLGKVNKVIEKVSQVLFVTAFPDKQE</sequence>
<dbReference type="FunFam" id="1.20.1740.10:FF:000003">
    <property type="entry name" value="Y+L amino acid transporter 1 isoform X1"/>
    <property type="match status" value="1"/>
</dbReference>
<name>A0A1B0CTD0_LUTLO</name>
<evidence type="ECO:0008006" key="11">
    <source>
        <dbReference type="Google" id="ProtNLM"/>
    </source>
</evidence>
<evidence type="ECO:0000256" key="3">
    <source>
        <dbReference type="ARBA" id="ARBA00022448"/>
    </source>
</evidence>
<comment type="subcellular location">
    <subcellularLocation>
        <location evidence="1">Cell membrane</location>
        <topology evidence="1">Multi-pass membrane protein</topology>
    </subcellularLocation>
</comment>
<feature type="transmembrane region" description="Helical" evidence="8">
    <location>
        <begin position="12"/>
        <end position="32"/>
    </location>
</feature>